<organism evidence="13 14">
    <name type="scientific">Paractinoplanes hotanensis</name>
    <dbReference type="NCBI Taxonomy" id="2906497"/>
    <lineage>
        <taxon>Bacteria</taxon>
        <taxon>Bacillati</taxon>
        <taxon>Actinomycetota</taxon>
        <taxon>Actinomycetes</taxon>
        <taxon>Micromonosporales</taxon>
        <taxon>Micromonosporaceae</taxon>
        <taxon>Paractinoplanes</taxon>
    </lineage>
</organism>
<dbReference type="Gene3D" id="1.20.5.1930">
    <property type="match status" value="1"/>
</dbReference>
<evidence type="ECO:0000256" key="2">
    <source>
        <dbReference type="ARBA" id="ARBA00012438"/>
    </source>
</evidence>
<proteinExistence type="predicted"/>
<feature type="transmembrane region" description="Helical" evidence="10">
    <location>
        <begin position="484"/>
        <end position="505"/>
    </location>
</feature>
<evidence type="ECO:0000256" key="6">
    <source>
        <dbReference type="ARBA" id="ARBA00022777"/>
    </source>
</evidence>
<dbReference type="RefSeq" id="WP_251804282.1">
    <property type="nucleotide sequence ID" value="NZ_JAMQOL010000078.1"/>
</dbReference>
<dbReference type="Gene3D" id="3.30.565.10">
    <property type="entry name" value="Histidine kinase-like ATPase, C-terminal domain"/>
    <property type="match status" value="1"/>
</dbReference>
<dbReference type="Pfam" id="PF07730">
    <property type="entry name" value="HisKA_3"/>
    <property type="match status" value="1"/>
</dbReference>
<keyword evidence="10" id="KW-1133">Transmembrane helix</keyword>
<dbReference type="Pfam" id="PF02518">
    <property type="entry name" value="HATPase_c"/>
    <property type="match status" value="1"/>
</dbReference>
<feature type="transmembrane region" description="Helical" evidence="10">
    <location>
        <begin position="130"/>
        <end position="147"/>
    </location>
</feature>
<feature type="domain" description="Histidine kinase/HSP90-like ATPase" evidence="11">
    <location>
        <begin position="272"/>
        <end position="360"/>
    </location>
</feature>
<feature type="coiled-coil region" evidence="9">
    <location>
        <begin position="148"/>
        <end position="178"/>
    </location>
</feature>
<keyword evidence="6 13" id="KW-0418">Kinase</keyword>
<dbReference type="PANTHER" id="PTHR24421">
    <property type="entry name" value="NITRATE/NITRITE SENSOR PROTEIN NARX-RELATED"/>
    <property type="match status" value="1"/>
</dbReference>
<evidence type="ECO:0000256" key="7">
    <source>
        <dbReference type="ARBA" id="ARBA00022840"/>
    </source>
</evidence>
<keyword evidence="4" id="KW-0808">Transferase</keyword>
<feature type="domain" description="Signal transduction histidine kinase subgroup 3 dimerisation and phosphoacceptor" evidence="12">
    <location>
        <begin position="176"/>
        <end position="237"/>
    </location>
</feature>
<feature type="transmembrane region" description="Helical" evidence="10">
    <location>
        <begin position="107"/>
        <end position="124"/>
    </location>
</feature>
<evidence type="ECO:0000256" key="9">
    <source>
        <dbReference type="SAM" id="Coils"/>
    </source>
</evidence>
<keyword evidence="10" id="KW-0472">Membrane</keyword>
<feature type="transmembrane region" description="Helical" evidence="10">
    <location>
        <begin position="525"/>
        <end position="551"/>
    </location>
</feature>
<feature type="transmembrane region" description="Helical" evidence="10">
    <location>
        <begin position="34"/>
        <end position="50"/>
    </location>
</feature>
<feature type="transmembrane region" description="Helical" evidence="10">
    <location>
        <begin position="78"/>
        <end position="100"/>
    </location>
</feature>
<dbReference type="GO" id="GO:0016301">
    <property type="term" value="F:kinase activity"/>
    <property type="evidence" value="ECO:0007669"/>
    <property type="project" value="UniProtKB-KW"/>
</dbReference>
<keyword evidence="10" id="KW-0812">Transmembrane</keyword>
<dbReference type="Proteomes" id="UP001523216">
    <property type="component" value="Unassembled WGS sequence"/>
</dbReference>
<comment type="caution">
    <text evidence="13">The sequence shown here is derived from an EMBL/GenBank/DDBJ whole genome shotgun (WGS) entry which is preliminary data.</text>
</comment>
<protein>
    <recommendedName>
        <fullName evidence="2">histidine kinase</fullName>
        <ecNumber evidence="2">2.7.13.3</ecNumber>
    </recommendedName>
</protein>
<accession>A0ABT0YEQ9</accession>
<feature type="transmembrane region" description="Helical" evidence="10">
    <location>
        <begin position="456"/>
        <end position="477"/>
    </location>
</feature>
<dbReference type="InterPro" id="IPR050482">
    <property type="entry name" value="Sensor_HK_TwoCompSys"/>
</dbReference>
<feature type="transmembrane region" description="Helical" evidence="10">
    <location>
        <begin position="403"/>
        <end position="423"/>
    </location>
</feature>
<sequence>MGRWKSWVLPALLVGAQLAYWPVPVLGRADPTRLAAAVAVVAVVGGGLVLRRRRPVVAVAIVSGGLALGTWATPQQEYFFPGDALLVLSIAESVALFHVALRCSRRATTLVVAGLLVLQAALVFDDEPLDLLVSVAFYALVAAGGRVRRRWLDDRDAAAHRLEQAEQARRDAAAAEQRRLARELHDVSAHHLTSIVVNASAAQFIGKPELRAEALDFAARTGRETLAALHQLVDVLPRAQEPTNLADLADDFRQLGQIVHVEVTGDPPPEQAEALHGIAREALTNTLRYAPGATVRVSRTYDRTGATLTVEDDGATAPVEGLGSGRGLTGMRERAAAFGGTVTAGPRTEGGWSVRAVLPAVAAPVRLRVWLRSQVVLDAGLALLTLLLPLSGVALMIEEGSVPPAAATLLLLAVLAHAAPLLWRRKRPWTTTIAVALTAWLGPLLMAVGLAPPEEAWLFVFNFGADIAAAYAVAAYATRPKLTWIGLVALVFSSALSFAVLLALSDGAGGEAYGGTPPPLTPAETVTLVLFTAVCAWFTLAVPFGAGWLAGWDARRRRQRRLRNEEGAVAVVSADAEQRARDERARVAAGLQTSVLSAAGRVTQAAERDDLDGVLDAARAALAAMRGLLDNLRPAQQIPAQQIPEQRTPEVPSSESV</sequence>
<evidence type="ECO:0000313" key="13">
    <source>
        <dbReference type="EMBL" id="MCM4084535.1"/>
    </source>
</evidence>
<keyword evidence="5" id="KW-0547">Nucleotide-binding</keyword>
<evidence type="ECO:0000313" key="14">
    <source>
        <dbReference type="Proteomes" id="UP001523216"/>
    </source>
</evidence>
<feature type="transmembrane region" description="Helical" evidence="10">
    <location>
        <begin position="375"/>
        <end position="397"/>
    </location>
</feature>
<dbReference type="PANTHER" id="PTHR24421:SF10">
    <property type="entry name" value="NITRATE_NITRITE SENSOR PROTEIN NARQ"/>
    <property type="match status" value="1"/>
</dbReference>
<reference evidence="13 14" key="1">
    <citation type="submission" date="2022-06" db="EMBL/GenBank/DDBJ databases">
        <title>Actinoplanes abujensis sp. nov., isolated from Nigerian arid soil.</title>
        <authorList>
            <person name="Ding P."/>
        </authorList>
    </citation>
    <scope>NUCLEOTIDE SEQUENCE [LARGE SCALE GENOMIC DNA]</scope>
    <source>
        <strain evidence="14">TRM88002</strain>
    </source>
</reference>
<dbReference type="SUPFAM" id="SSF55874">
    <property type="entry name" value="ATPase domain of HSP90 chaperone/DNA topoisomerase II/histidine kinase"/>
    <property type="match status" value="1"/>
</dbReference>
<evidence type="ECO:0000256" key="8">
    <source>
        <dbReference type="ARBA" id="ARBA00023012"/>
    </source>
</evidence>
<dbReference type="CDD" id="cd16917">
    <property type="entry name" value="HATPase_UhpB-NarQ-NarX-like"/>
    <property type="match status" value="1"/>
</dbReference>
<name>A0ABT0YEQ9_9ACTN</name>
<dbReference type="InterPro" id="IPR011712">
    <property type="entry name" value="Sig_transdc_His_kin_sub3_dim/P"/>
</dbReference>
<dbReference type="InterPro" id="IPR003594">
    <property type="entry name" value="HATPase_dom"/>
</dbReference>
<dbReference type="InterPro" id="IPR036890">
    <property type="entry name" value="HATPase_C_sf"/>
</dbReference>
<evidence type="ECO:0000259" key="12">
    <source>
        <dbReference type="Pfam" id="PF07730"/>
    </source>
</evidence>
<evidence type="ECO:0000259" key="11">
    <source>
        <dbReference type="Pfam" id="PF02518"/>
    </source>
</evidence>
<keyword evidence="9" id="KW-0175">Coiled coil</keyword>
<keyword evidence="7" id="KW-0067">ATP-binding</keyword>
<feature type="transmembrane region" description="Helical" evidence="10">
    <location>
        <begin position="55"/>
        <end position="72"/>
    </location>
</feature>
<dbReference type="EMBL" id="JAMQOL010000078">
    <property type="protein sequence ID" value="MCM4084535.1"/>
    <property type="molecule type" value="Genomic_DNA"/>
</dbReference>
<evidence type="ECO:0000256" key="5">
    <source>
        <dbReference type="ARBA" id="ARBA00022741"/>
    </source>
</evidence>
<dbReference type="EC" id="2.7.13.3" evidence="2"/>
<keyword evidence="3" id="KW-0597">Phosphoprotein</keyword>
<evidence type="ECO:0000256" key="1">
    <source>
        <dbReference type="ARBA" id="ARBA00000085"/>
    </source>
</evidence>
<keyword evidence="14" id="KW-1185">Reference proteome</keyword>
<evidence type="ECO:0000256" key="4">
    <source>
        <dbReference type="ARBA" id="ARBA00022679"/>
    </source>
</evidence>
<comment type="catalytic activity">
    <reaction evidence="1">
        <text>ATP + protein L-histidine = ADP + protein N-phospho-L-histidine.</text>
        <dbReference type="EC" id="2.7.13.3"/>
    </reaction>
</comment>
<gene>
    <name evidence="13" type="ORF">LXN57_44090</name>
</gene>
<keyword evidence="8" id="KW-0902">Two-component regulatory system</keyword>
<feature type="transmembrane region" description="Helical" evidence="10">
    <location>
        <begin position="430"/>
        <end position="450"/>
    </location>
</feature>
<evidence type="ECO:0000256" key="3">
    <source>
        <dbReference type="ARBA" id="ARBA00022553"/>
    </source>
</evidence>
<evidence type="ECO:0000256" key="10">
    <source>
        <dbReference type="SAM" id="Phobius"/>
    </source>
</evidence>